<evidence type="ECO:0000256" key="1">
    <source>
        <dbReference type="ARBA" id="ARBA00022723"/>
    </source>
</evidence>
<dbReference type="GO" id="GO:0046872">
    <property type="term" value="F:metal ion binding"/>
    <property type="evidence" value="ECO:0007669"/>
    <property type="project" value="UniProtKB-KW"/>
</dbReference>
<keyword evidence="3" id="KW-0862">Zinc</keyword>
<dbReference type="OrthoDB" id="3189065at2"/>
<dbReference type="InterPro" id="IPR050287">
    <property type="entry name" value="MTA/SAH_deaminase"/>
</dbReference>
<keyword evidence="2" id="KW-0378">Hydrolase</keyword>
<evidence type="ECO:0000313" key="6">
    <source>
        <dbReference type="Proteomes" id="UP000198348"/>
    </source>
</evidence>
<evidence type="ECO:0000313" key="5">
    <source>
        <dbReference type="EMBL" id="SNR64303.1"/>
    </source>
</evidence>
<dbReference type="NCBIfam" id="NF006055">
    <property type="entry name" value="PRK08203.1"/>
    <property type="match status" value="1"/>
</dbReference>
<evidence type="ECO:0000256" key="3">
    <source>
        <dbReference type="ARBA" id="ARBA00022833"/>
    </source>
</evidence>
<feature type="domain" description="Amidohydrolase-related" evidence="4">
    <location>
        <begin position="56"/>
        <end position="394"/>
    </location>
</feature>
<evidence type="ECO:0000259" key="4">
    <source>
        <dbReference type="Pfam" id="PF01979"/>
    </source>
</evidence>
<dbReference type="SUPFAM" id="SSF51556">
    <property type="entry name" value="Metallo-dependent hydrolases"/>
    <property type="match status" value="1"/>
</dbReference>
<dbReference type="Proteomes" id="UP000198348">
    <property type="component" value="Unassembled WGS sequence"/>
</dbReference>
<dbReference type="Gene3D" id="2.30.40.10">
    <property type="entry name" value="Urease, subunit C, domain 1"/>
    <property type="match status" value="1"/>
</dbReference>
<gene>
    <name evidence="5" type="ORF">SAMN06265360_1134</name>
</gene>
<keyword evidence="6" id="KW-1185">Reference proteome</keyword>
<dbReference type="PANTHER" id="PTHR43794">
    <property type="entry name" value="AMINOHYDROLASE SSNA-RELATED"/>
    <property type="match status" value="1"/>
</dbReference>
<dbReference type="GO" id="GO:0016814">
    <property type="term" value="F:hydrolase activity, acting on carbon-nitrogen (but not peptide) bonds, in cyclic amidines"/>
    <property type="evidence" value="ECO:0007669"/>
    <property type="project" value="UniProtKB-ARBA"/>
</dbReference>
<protein>
    <submittedName>
        <fullName evidence="5">Cytosine/adenosine deaminase</fullName>
    </submittedName>
</protein>
<dbReference type="InterPro" id="IPR006680">
    <property type="entry name" value="Amidohydro-rel"/>
</dbReference>
<proteinExistence type="predicted"/>
<dbReference type="RefSeq" id="WP_089301974.1">
    <property type="nucleotide sequence ID" value="NZ_FZNW01000013.1"/>
</dbReference>
<dbReference type="EMBL" id="FZNW01000013">
    <property type="protein sequence ID" value="SNR64303.1"/>
    <property type="molecule type" value="Genomic_DNA"/>
</dbReference>
<dbReference type="AlphaFoldDB" id="A0A238Y0X9"/>
<dbReference type="GO" id="GO:0019239">
    <property type="term" value="F:deaminase activity"/>
    <property type="evidence" value="ECO:0007669"/>
    <property type="project" value="UniProtKB-ARBA"/>
</dbReference>
<keyword evidence="1" id="KW-0479">Metal-binding</keyword>
<dbReference type="InterPro" id="IPR032466">
    <property type="entry name" value="Metal_Hydrolase"/>
</dbReference>
<evidence type="ECO:0000256" key="2">
    <source>
        <dbReference type="ARBA" id="ARBA00022801"/>
    </source>
</evidence>
<dbReference type="InterPro" id="IPR011059">
    <property type="entry name" value="Metal-dep_hydrolase_composite"/>
</dbReference>
<dbReference type="FunFam" id="3.20.20.140:FF:000014">
    <property type="entry name" value="5-methylthioadenosine/S-adenosylhomocysteine deaminase"/>
    <property type="match status" value="1"/>
</dbReference>
<dbReference type="Pfam" id="PF01979">
    <property type="entry name" value="Amidohydro_1"/>
    <property type="match status" value="1"/>
</dbReference>
<reference evidence="5 6" key="1">
    <citation type="submission" date="2017-06" db="EMBL/GenBank/DDBJ databases">
        <authorList>
            <person name="Kim H.J."/>
            <person name="Triplett B.A."/>
        </authorList>
    </citation>
    <scope>NUCLEOTIDE SEQUENCE [LARGE SCALE GENOMIC DNA]</scope>
    <source>
        <strain evidence="5 6">DSM 45207</strain>
    </source>
</reference>
<dbReference type="SUPFAM" id="SSF51338">
    <property type="entry name" value="Composite domain of metallo-dependent hydrolases"/>
    <property type="match status" value="1"/>
</dbReference>
<dbReference type="CDD" id="cd01298">
    <property type="entry name" value="ATZ_TRZ_like"/>
    <property type="match status" value="1"/>
</dbReference>
<name>A0A238Y0X9_9PSEU</name>
<dbReference type="Gene3D" id="3.20.20.140">
    <property type="entry name" value="Metal-dependent hydrolases"/>
    <property type="match status" value="1"/>
</dbReference>
<sequence length="460" mass="47758">MIVIENCAVATADDAGTEYSHGHVLVDGNRIVAVGEGRAPAQPGEITRVDGSGCLATPGLVNTHHHLYQWITRGLATDSTLFEWLTELYPVWARIDAESVGVAARAGLGWLALSGCTTSADHHYVFPDDAGDLLAAEIGAAREIGIRFHPTRGSMDRGRSAGGLPPDEVVEDIDTILAATSEAITAFHDPSPDAMVRIGIAPCSPFSVSTELLSQARELATEHGVMLHTHLAETIDEEDFCQATHGCTPVEYLDSLGWLGEDVWLAHCVHLSDGAIKRLGATRTGVAHCPSSNSRLGAGIAPVPALLDAGAPVGLGVDGAASQEAGMLVEELRQALYLARLHGGPTALRARQALRAATIGGARCLGRGGEIGSLEAGKLADIALWRLDGLGHADIADPVAALALGPPAPLELLTVNGNAVVSGGELRTADQDRLALAARTAHRGLMASAGRAPSENGRTS</sequence>
<dbReference type="PANTHER" id="PTHR43794:SF11">
    <property type="entry name" value="AMIDOHYDROLASE-RELATED DOMAIN-CONTAINING PROTEIN"/>
    <property type="match status" value="1"/>
</dbReference>
<accession>A0A238Y0X9</accession>
<organism evidence="5 6">
    <name type="scientific">Haloechinothrix alba</name>
    <dbReference type="NCBI Taxonomy" id="664784"/>
    <lineage>
        <taxon>Bacteria</taxon>
        <taxon>Bacillati</taxon>
        <taxon>Actinomycetota</taxon>
        <taxon>Actinomycetes</taxon>
        <taxon>Pseudonocardiales</taxon>
        <taxon>Pseudonocardiaceae</taxon>
        <taxon>Haloechinothrix</taxon>
    </lineage>
</organism>